<dbReference type="InterPro" id="IPR000415">
    <property type="entry name" value="Nitroreductase-like"/>
</dbReference>
<organism evidence="7 8">
    <name type="scientific">Claveliimonas bilis</name>
    <dbReference type="NCBI Taxonomy" id="3028070"/>
    <lineage>
        <taxon>Bacteria</taxon>
        <taxon>Bacillati</taxon>
        <taxon>Bacillota</taxon>
        <taxon>Clostridia</taxon>
        <taxon>Lachnospirales</taxon>
        <taxon>Lachnospiraceae</taxon>
        <taxon>Claveliimonas</taxon>
    </lineage>
</organism>
<dbReference type="PANTHER" id="PTHR43673">
    <property type="entry name" value="NAD(P)H NITROREDUCTASE YDGI-RELATED"/>
    <property type="match status" value="1"/>
</dbReference>
<comment type="similarity">
    <text evidence="2">Belongs to the nitroreductase family.</text>
</comment>
<dbReference type="Gene3D" id="3.40.109.10">
    <property type="entry name" value="NADH Oxidase"/>
    <property type="match status" value="1"/>
</dbReference>
<evidence type="ECO:0000256" key="3">
    <source>
        <dbReference type="ARBA" id="ARBA00022630"/>
    </source>
</evidence>
<evidence type="ECO:0000256" key="1">
    <source>
        <dbReference type="ARBA" id="ARBA00001917"/>
    </source>
</evidence>
<feature type="domain" description="Nitroreductase" evidence="6">
    <location>
        <begin position="70"/>
        <end position="149"/>
    </location>
</feature>
<keyword evidence="8" id="KW-1185">Reference proteome</keyword>
<dbReference type="Proteomes" id="UP001305815">
    <property type="component" value="Chromosome"/>
</dbReference>
<gene>
    <name evidence="7" type="ORF">Lac1_27940</name>
</gene>
<evidence type="ECO:0000256" key="5">
    <source>
        <dbReference type="ARBA" id="ARBA00023002"/>
    </source>
</evidence>
<name>A0ABM8I626_9FIRM</name>
<sequence>MEILKAIEQRHSIRSFQEKKVPKEVLIKLADAAQRAPSASNLQAWKFLFVTEDALREKVDFFSPGLSGKPPVILVICSDMEKALKKGGENSKIYGCMMDASMAAENLMLAALEYGLGTCAIKSYNDTAIRKILNIPEEYRIEALISIGYPKGEPRCPARPKAEDIAFFNTFEKE</sequence>
<reference evidence="8" key="1">
    <citation type="journal article" date="2023" name="Int. J. Syst. Evol. Microbiol.">
        <title>Claveliimonas bilis gen. nov., sp. nov., deoxycholic acid-producing bacteria isolated from human faeces, and reclassification of Sellimonas monacensis Zenner et al. 2021 as Claveliimonas monacensis comb. nov.</title>
        <authorList>
            <person name="Hisatomi A."/>
            <person name="Kastawa N.W.E.P.G."/>
            <person name="Song I."/>
            <person name="Ohkuma M."/>
            <person name="Fukiya S."/>
            <person name="Sakamoto M."/>
        </authorList>
    </citation>
    <scope>NUCLEOTIDE SEQUENCE [LARGE SCALE GENOMIC DNA]</scope>
    <source>
        <strain evidence="8">12BBH14</strain>
    </source>
</reference>
<dbReference type="EMBL" id="AP027742">
    <property type="protein sequence ID" value="BDZ78611.1"/>
    <property type="molecule type" value="Genomic_DNA"/>
</dbReference>
<keyword evidence="3" id="KW-0285">Flavoprotein</keyword>
<dbReference type="RefSeq" id="WP_316265670.1">
    <property type="nucleotide sequence ID" value="NZ_AP027742.1"/>
</dbReference>
<dbReference type="Pfam" id="PF00881">
    <property type="entry name" value="Nitroreductase"/>
    <property type="match status" value="2"/>
</dbReference>
<dbReference type="PANTHER" id="PTHR43673:SF2">
    <property type="entry name" value="NITROREDUCTASE"/>
    <property type="match status" value="1"/>
</dbReference>
<keyword evidence="4" id="KW-0288">FMN</keyword>
<dbReference type="SUPFAM" id="SSF55469">
    <property type="entry name" value="FMN-dependent nitroreductase-like"/>
    <property type="match status" value="1"/>
</dbReference>
<accession>A0ABM8I626</accession>
<proteinExistence type="inferred from homology"/>
<comment type="cofactor">
    <cofactor evidence="1">
        <name>FMN</name>
        <dbReference type="ChEBI" id="CHEBI:58210"/>
    </cofactor>
</comment>
<feature type="domain" description="Nitroreductase" evidence="6">
    <location>
        <begin position="7"/>
        <end position="59"/>
    </location>
</feature>
<protein>
    <submittedName>
        <fullName evidence="7">Nitroreductase</fullName>
    </submittedName>
</protein>
<evidence type="ECO:0000313" key="7">
    <source>
        <dbReference type="EMBL" id="BDZ78611.1"/>
    </source>
</evidence>
<evidence type="ECO:0000259" key="6">
    <source>
        <dbReference type="Pfam" id="PF00881"/>
    </source>
</evidence>
<evidence type="ECO:0000256" key="4">
    <source>
        <dbReference type="ARBA" id="ARBA00022643"/>
    </source>
</evidence>
<evidence type="ECO:0000256" key="2">
    <source>
        <dbReference type="ARBA" id="ARBA00007118"/>
    </source>
</evidence>
<evidence type="ECO:0000313" key="8">
    <source>
        <dbReference type="Proteomes" id="UP001305815"/>
    </source>
</evidence>
<keyword evidence="5" id="KW-0560">Oxidoreductase</keyword>
<dbReference type="InterPro" id="IPR029479">
    <property type="entry name" value="Nitroreductase"/>
</dbReference>